<sequence length="359" mass="41133">MNWKNGLKQLYLPLILLASILFVTWFSINPLRVETYYYNGLYPFISGLLRIISGWLPISIGDILYTIAGIWFLFKIVHFFKRLFNKQVTRVYLWQCSKKIISFGLSVYLIFYVCWGINYNRLGIAYQLHITPEAYSTAALSALTDSLIVKANKERIALPPTNKSDEAIFEDAKAAYAKVATTYPHLSYNHPAIKSSLFGRFGNYAGFLGYYNPFSGEAQVNTTIPRFLIPYTVCHEIGHQLGYATEDEANFAGYLAASASNDVATRYSVYIDLFLYANRELYARDSIAAKTKFQQLDTLVKQDLQNYKTFLLAHQNPVEPYITLLYGEYLKANNQPQGMDTYEDVISWLIAYQKKYGKL</sequence>
<dbReference type="AlphaFoldDB" id="A0A8J8FH39"/>
<keyword evidence="1" id="KW-0472">Membrane</keyword>
<name>A0A8J8FH39_9BACT</name>
<dbReference type="InterPro" id="IPR024294">
    <property type="entry name" value="DUF3810"/>
</dbReference>
<accession>A0A8J8FH39</accession>
<dbReference type="Pfam" id="PF12725">
    <property type="entry name" value="DUF3810"/>
    <property type="match status" value="1"/>
</dbReference>
<feature type="transmembrane region" description="Helical" evidence="1">
    <location>
        <begin position="100"/>
        <end position="119"/>
    </location>
</feature>
<dbReference type="RefSeq" id="WP_171607672.1">
    <property type="nucleotide sequence ID" value="NZ_WHPF01000006.1"/>
</dbReference>
<organism evidence="2 3">
    <name type="scientific">Limnovirga soli</name>
    <dbReference type="NCBI Taxonomy" id="2656915"/>
    <lineage>
        <taxon>Bacteria</taxon>
        <taxon>Pseudomonadati</taxon>
        <taxon>Bacteroidota</taxon>
        <taxon>Chitinophagia</taxon>
        <taxon>Chitinophagales</taxon>
        <taxon>Chitinophagaceae</taxon>
        <taxon>Limnovirga</taxon>
    </lineage>
</organism>
<comment type="caution">
    <text evidence="2">The sequence shown here is derived from an EMBL/GenBank/DDBJ whole genome shotgun (WGS) entry which is preliminary data.</text>
</comment>
<evidence type="ECO:0000256" key="1">
    <source>
        <dbReference type="SAM" id="Phobius"/>
    </source>
</evidence>
<dbReference type="Proteomes" id="UP000598971">
    <property type="component" value="Unassembled WGS sequence"/>
</dbReference>
<protein>
    <submittedName>
        <fullName evidence="2">DUF3810 family protein</fullName>
    </submittedName>
</protein>
<proteinExistence type="predicted"/>
<evidence type="ECO:0000313" key="3">
    <source>
        <dbReference type="Proteomes" id="UP000598971"/>
    </source>
</evidence>
<gene>
    <name evidence="2" type="ORF">GD597_09740</name>
</gene>
<evidence type="ECO:0000313" key="2">
    <source>
        <dbReference type="EMBL" id="NNV55741.1"/>
    </source>
</evidence>
<dbReference type="EMBL" id="WHPF01000006">
    <property type="protein sequence ID" value="NNV55741.1"/>
    <property type="molecule type" value="Genomic_DNA"/>
</dbReference>
<reference evidence="2" key="1">
    <citation type="submission" date="2019-10" db="EMBL/GenBank/DDBJ databases">
        <title>Draft genome sequence of Panacibacter sp. KCS-6.</title>
        <authorList>
            <person name="Yim K.J."/>
        </authorList>
    </citation>
    <scope>NUCLEOTIDE SEQUENCE</scope>
    <source>
        <strain evidence="2">KCS-6</strain>
    </source>
</reference>
<keyword evidence="3" id="KW-1185">Reference proteome</keyword>
<feature type="transmembrane region" description="Helical" evidence="1">
    <location>
        <begin position="48"/>
        <end position="74"/>
    </location>
</feature>
<keyword evidence="1" id="KW-1133">Transmembrane helix</keyword>
<keyword evidence="1" id="KW-0812">Transmembrane</keyword>
<feature type="transmembrane region" description="Helical" evidence="1">
    <location>
        <begin position="10"/>
        <end position="28"/>
    </location>
</feature>